<keyword evidence="2" id="KW-0808">Transferase</keyword>
<dbReference type="InterPro" id="IPR011009">
    <property type="entry name" value="Kinase-like_dom_sf"/>
</dbReference>
<dbReference type="Gene3D" id="3.30.200.20">
    <property type="entry name" value="Phosphorylase Kinase, domain 1"/>
    <property type="match status" value="1"/>
</dbReference>
<dbReference type="Pfam" id="PF01636">
    <property type="entry name" value="APH"/>
    <property type="match status" value="1"/>
</dbReference>
<reference evidence="2 3" key="1">
    <citation type="submission" date="2018-12" db="EMBL/GenBank/DDBJ databases">
        <title>The whole draft genome of Aquabacterium sp. SJQ9.</title>
        <authorList>
            <person name="Sun L."/>
            <person name="Gao X."/>
            <person name="Chen W."/>
            <person name="Huang K."/>
        </authorList>
    </citation>
    <scope>NUCLEOTIDE SEQUENCE [LARGE SCALE GENOMIC DNA]</scope>
    <source>
        <strain evidence="2 3">SJQ9</strain>
    </source>
</reference>
<name>A0A3R8SC14_9BURK</name>
<dbReference type="RefSeq" id="WP_125241235.1">
    <property type="nucleotide sequence ID" value="NZ_RSED01000001.1"/>
</dbReference>
<dbReference type="EMBL" id="RSED01000001">
    <property type="protein sequence ID" value="RRS06092.1"/>
    <property type="molecule type" value="Genomic_DNA"/>
</dbReference>
<gene>
    <name evidence="2" type="ORF">EIP75_00350</name>
</gene>
<dbReference type="SUPFAM" id="SSF56112">
    <property type="entry name" value="Protein kinase-like (PK-like)"/>
    <property type="match status" value="1"/>
</dbReference>
<evidence type="ECO:0000259" key="1">
    <source>
        <dbReference type="Pfam" id="PF01636"/>
    </source>
</evidence>
<keyword evidence="3" id="KW-1185">Reference proteome</keyword>
<dbReference type="OrthoDB" id="3806873at2"/>
<dbReference type="InterPro" id="IPR041726">
    <property type="entry name" value="ACAD10_11_N"/>
</dbReference>
<dbReference type="GO" id="GO:0016740">
    <property type="term" value="F:transferase activity"/>
    <property type="evidence" value="ECO:0007669"/>
    <property type="project" value="UniProtKB-KW"/>
</dbReference>
<dbReference type="InterPro" id="IPR052898">
    <property type="entry name" value="ACAD10-like"/>
</dbReference>
<dbReference type="AlphaFoldDB" id="A0A3R8SC14"/>
<evidence type="ECO:0000313" key="2">
    <source>
        <dbReference type="EMBL" id="RRS06092.1"/>
    </source>
</evidence>
<sequence length="337" mass="36952">MTATVLNAQDASRLQTWLAQHVPGAQGPMRLERIHGGQSNPTFFANFDEAALVLRKQPPGELLPSAHAVDREFRIQQALADTDVPVPRMRAFCEDRGVIGTPFYVMDRLQGRVLSSQSIPELPPAQRRACWLAMAETLARLHAVDWAALGLADYGKPGNFFARQINRWTRQWQASRTREDANIERLIKWLPAHTPPGDETTIAHGDFRLGNLMFHPNEPRVIAVLDWELSTLGHPLADAAYSAMAWHTAPSAFDGLRGLDLAALGLPTQAEYLGHYQACSGRGDGVSNFHLAFSLFRFAVILEGISARAQSGNAFAEDAVAVGRQSAAFAQAAVELI</sequence>
<comment type="caution">
    <text evidence="2">The sequence shown here is derived from an EMBL/GenBank/DDBJ whole genome shotgun (WGS) entry which is preliminary data.</text>
</comment>
<dbReference type="Gene3D" id="3.90.1200.10">
    <property type="match status" value="1"/>
</dbReference>
<proteinExistence type="predicted"/>
<dbReference type="PANTHER" id="PTHR47829:SF3">
    <property type="entry name" value="AMINOGLYCOSIDE PHOSPHOTRANSFERASE DOMAIN-CONTAINING PROTEIN"/>
    <property type="match status" value="1"/>
</dbReference>
<dbReference type="InterPro" id="IPR002575">
    <property type="entry name" value="Aminoglycoside_PTrfase"/>
</dbReference>
<accession>A0A3R8SC14</accession>
<dbReference type="PANTHER" id="PTHR47829">
    <property type="entry name" value="HYDROLASE, PUTATIVE (AFU_ORTHOLOGUE AFUA_1G12880)-RELATED"/>
    <property type="match status" value="1"/>
</dbReference>
<evidence type="ECO:0000313" key="3">
    <source>
        <dbReference type="Proteomes" id="UP000269265"/>
    </source>
</evidence>
<dbReference type="Proteomes" id="UP000269265">
    <property type="component" value="Unassembled WGS sequence"/>
</dbReference>
<protein>
    <submittedName>
        <fullName evidence="2">Phosphotransferase family protein</fullName>
    </submittedName>
</protein>
<organism evidence="2 3">
    <name type="scientific">Aquabacterium soli</name>
    <dbReference type="NCBI Taxonomy" id="2493092"/>
    <lineage>
        <taxon>Bacteria</taxon>
        <taxon>Pseudomonadati</taxon>
        <taxon>Pseudomonadota</taxon>
        <taxon>Betaproteobacteria</taxon>
        <taxon>Burkholderiales</taxon>
        <taxon>Aquabacterium</taxon>
    </lineage>
</organism>
<dbReference type="CDD" id="cd05154">
    <property type="entry name" value="ACAD10_11_N-like"/>
    <property type="match status" value="1"/>
</dbReference>
<feature type="domain" description="Aminoglycoside phosphotransferase" evidence="1">
    <location>
        <begin position="31"/>
        <end position="252"/>
    </location>
</feature>